<dbReference type="Proteomes" id="UP000826616">
    <property type="component" value="Chromosome"/>
</dbReference>
<dbReference type="CDD" id="cd00841">
    <property type="entry name" value="MPP_YfcE"/>
    <property type="match status" value="1"/>
</dbReference>
<evidence type="ECO:0000313" key="5">
    <source>
        <dbReference type="Proteomes" id="UP000826616"/>
    </source>
</evidence>
<dbReference type="NCBIfam" id="TIGR00040">
    <property type="entry name" value="yfcE"/>
    <property type="match status" value="1"/>
</dbReference>
<feature type="domain" description="Calcineurin-like phosphoesterase" evidence="3">
    <location>
        <begin position="1"/>
        <end position="141"/>
    </location>
</feature>
<sequence length="177" mass="20012">MRLIVISDTHGSLKHIPDILARHPHDVAFHCGDFCYPREKAPELTYVRGNCDSDMEVPEENVIRIGPLLIFQTHGHLYGVKQTPMRLRYKAIETGANLVLFGHTHEITAIEDDGILYVNPGSLLLPRSYTLPTYAVLDVEEAEKDKVKITVSFYSMGGRKQPGLSRDFLLPRANDRE</sequence>
<keyword evidence="2" id="KW-0479">Metal-binding</keyword>
<dbReference type="RefSeq" id="WP_057897846.1">
    <property type="nucleotide sequence ID" value="NZ_CP080764.1"/>
</dbReference>
<accession>A0ABX8Y8Z9</accession>
<dbReference type="InterPro" id="IPR000979">
    <property type="entry name" value="Phosphodiesterase_MJ0936/Vps29"/>
</dbReference>
<dbReference type="InterPro" id="IPR029052">
    <property type="entry name" value="Metallo-depent_PP-like"/>
</dbReference>
<proteinExistence type="inferred from homology"/>
<dbReference type="PANTHER" id="PTHR11124">
    <property type="entry name" value="VACUOLAR SORTING PROTEIN VPS29"/>
    <property type="match status" value="1"/>
</dbReference>
<dbReference type="InterPro" id="IPR041802">
    <property type="entry name" value="MPP_YfcE"/>
</dbReference>
<evidence type="ECO:0000313" key="4">
    <source>
        <dbReference type="EMBL" id="QYY42152.1"/>
    </source>
</evidence>
<evidence type="ECO:0000259" key="3">
    <source>
        <dbReference type="Pfam" id="PF12850"/>
    </source>
</evidence>
<comment type="similarity">
    <text evidence="1 2">Belongs to the metallophosphoesterase superfamily. YfcE family.</text>
</comment>
<dbReference type="SUPFAM" id="SSF56300">
    <property type="entry name" value="Metallo-dependent phosphatases"/>
    <property type="match status" value="1"/>
</dbReference>
<keyword evidence="5" id="KW-1185">Reference proteome</keyword>
<gene>
    <name evidence="4" type="ORF">K3F53_14980</name>
</gene>
<dbReference type="Gene3D" id="3.60.21.10">
    <property type="match status" value="1"/>
</dbReference>
<dbReference type="EC" id="3.1.4.-" evidence="2"/>
<name>A0ABX8Y8Z9_ANETH</name>
<evidence type="ECO:0000256" key="2">
    <source>
        <dbReference type="RuleBase" id="RU362039"/>
    </source>
</evidence>
<dbReference type="Pfam" id="PF12850">
    <property type="entry name" value="Metallophos_2"/>
    <property type="match status" value="1"/>
</dbReference>
<organism evidence="4 5">
    <name type="scientific">Aneurinibacillus thermoaerophilus</name>
    <dbReference type="NCBI Taxonomy" id="143495"/>
    <lineage>
        <taxon>Bacteria</taxon>
        <taxon>Bacillati</taxon>
        <taxon>Bacillota</taxon>
        <taxon>Bacilli</taxon>
        <taxon>Bacillales</taxon>
        <taxon>Paenibacillaceae</taxon>
        <taxon>Aneurinibacillus group</taxon>
        <taxon>Aneurinibacillus</taxon>
    </lineage>
</organism>
<reference evidence="4 5" key="1">
    <citation type="submission" date="2021-08" db="EMBL/GenBank/DDBJ databases">
        <title>Complete genome sequence of the strain Aneurinibacillus thermoaerophilus CCM 8960.</title>
        <authorList>
            <person name="Musilova J."/>
            <person name="Kourilova X."/>
            <person name="Pernicova I."/>
            <person name="Bezdicek M."/>
            <person name="Lengerova M."/>
            <person name="Obruca S."/>
            <person name="Sedlar K."/>
        </authorList>
    </citation>
    <scope>NUCLEOTIDE SEQUENCE [LARGE SCALE GENOMIC DNA]</scope>
    <source>
        <strain evidence="4 5">CCM 8960</strain>
    </source>
</reference>
<dbReference type="GeneID" id="97142684"/>
<protein>
    <recommendedName>
        <fullName evidence="2">Phosphoesterase</fullName>
        <ecNumber evidence="2">3.1.4.-</ecNumber>
    </recommendedName>
</protein>
<evidence type="ECO:0000256" key="1">
    <source>
        <dbReference type="ARBA" id="ARBA00008950"/>
    </source>
</evidence>
<comment type="cofactor">
    <cofactor evidence="2">
        <name>a divalent metal cation</name>
        <dbReference type="ChEBI" id="CHEBI:60240"/>
    </cofactor>
</comment>
<dbReference type="InterPro" id="IPR024654">
    <property type="entry name" value="Calcineurin-like_PHP_lpxH"/>
</dbReference>
<dbReference type="EMBL" id="CP080764">
    <property type="protein sequence ID" value="QYY42152.1"/>
    <property type="molecule type" value="Genomic_DNA"/>
</dbReference>